<dbReference type="Proteomes" id="UP000824504">
    <property type="component" value="Chromosome"/>
</dbReference>
<accession>A0ABX8SJN4</accession>
<dbReference type="PANTHER" id="PTHR43584">
    <property type="entry name" value="NUCLEOTIDYL TRANSFERASE"/>
    <property type="match status" value="1"/>
</dbReference>
<dbReference type="Pfam" id="PF00483">
    <property type="entry name" value="NTP_transferase"/>
    <property type="match status" value="1"/>
</dbReference>
<keyword evidence="4" id="KW-1185">Reference proteome</keyword>
<proteinExistence type="predicted"/>
<feature type="domain" description="Nucleotidyl transferase" evidence="2">
    <location>
        <begin position="51"/>
        <end position="242"/>
    </location>
</feature>
<organism evidence="3 4">
    <name type="scientific">Tessaracoccus palaemonis</name>
    <dbReference type="NCBI Taxonomy" id="2829499"/>
    <lineage>
        <taxon>Bacteria</taxon>
        <taxon>Bacillati</taxon>
        <taxon>Actinomycetota</taxon>
        <taxon>Actinomycetes</taxon>
        <taxon>Propionibacteriales</taxon>
        <taxon>Propionibacteriaceae</taxon>
        <taxon>Tessaracoccus</taxon>
    </lineage>
</organism>
<evidence type="ECO:0000256" key="1">
    <source>
        <dbReference type="ARBA" id="ARBA00022679"/>
    </source>
</evidence>
<dbReference type="RefSeq" id="WP_219082135.1">
    <property type="nucleotide sequence ID" value="NZ_CP079216.1"/>
</dbReference>
<dbReference type="InterPro" id="IPR005835">
    <property type="entry name" value="NTP_transferase_dom"/>
</dbReference>
<evidence type="ECO:0000313" key="3">
    <source>
        <dbReference type="EMBL" id="QXT62860.1"/>
    </source>
</evidence>
<evidence type="ECO:0000259" key="2">
    <source>
        <dbReference type="Pfam" id="PF00483"/>
    </source>
</evidence>
<sequence>MSTEIARVRTALVMARGLGTRMRAAAEETQLDAAQSRMAERGMKGMIDVGRPFLDHVVSAAADAGVTRVVLVIGPEHDEIRNYYGTVPADRVTFEFAVQAEPLGTGDAVACARAVIGDEPFFVLNSDNYYPASALEQLQGVDGMGLVGFDAAALSTKGNIPAERVRSFALIEVTPDGHLASIVEKPDAETFARLGADAPVSMNCYRFTPEIFDHLAELTPSARGEYELTDAVRAALASGDRIAVVRSDEPVLDLSTRHDVAGVQAILKDREVRL</sequence>
<dbReference type="InterPro" id="IPR050065">
    <property type="entry name" value="GlmU-like"/>
</dbReference>
<name>A0ABX8SJN4_9ACTN</name>
<dbReference type="EMBL" id="CP079216">
    <property type="protein sequence ID" value="QXT62860.1"/>
    <property type="molecule type" value="Genomic_DNA"/>
</dbReference>
<gene>
    <name evidence="3" type="ORF">KDB89_14220</name>
</gene>
<dbReference type="PANTHER" id="PTHR43584:SF8">
    <property type="entry name" value="N-ACETYLMURAMATE ALPHA-1-PHOSPHATE URIDYLYLTRANSFERASE"/>
    <property type="match status" value="1"/>
</dbReference>
<reference evidence="3 4" key="1">
    <citation type="submission" date="2021-07" db="EMBL/GenBank/DDBJ databases">
        <title>complete genome sequencing of Tessaracoccus sp.J1M15.</title>
        <authorList>
            <person name="Bae J.-W."/>
            <person name="Kim D.-y."/>
        </authorList>
    </citation>
    <scope>NUCLEOTIDE SEQUENCE [LARGE SCALE GENOMIC DNA]</scope>
    <source>
        <strain evidence="3 4">J1M15</strain>
    </source>
</reference>
<protein>
    <submittedName>
        <fullName evidence="3">Nucleotidyltransferase family protein</fullName>
    </submittedName>
</protein>
<keyword evidence="1" id="KW-0808">Transferase</keyword>
<dbReference type="CDD" id="cd04181">
    <property type="entry name" value="NTP_transferase"/>
    <property type="match status" value="1"/>
</dbReference>
<evidence type="ECO:0000313" key="4">
    <source>
        <dbReference type="Proteomes" id="UP000824504"/>
    </source>
</evidence>